<dbReference type="PANTHER" id="PTHR43180:SF28">
    <property type="entry name" value="NAD(P)-BINDING ROSSMANN-FOLD SUPERFAMILY PROTEIN"/>
    <property type="match status" value="1"/>
</dbReference>
<dbReference type="EMBL" id="FODT01000006">
    <property type="protein sequence ID" value="SEO97164.1"/>
    <property type="molecule type" value="Genomic_DNA"/>
</dbReference>
<reference evidence="7" key="1">
    <citation type="submission" date="2016-10" db="EMBL/GenBank/DDBJ databases">
        <authorList>
            <person name="Varghese N."/>
            <person name="Submissions S."/>
        </authorList>
    </citation>
    <scope>NUCLEOTIDE SEQUENCE [LARGE SCALE GENOMIC DNA]</scope>
    <source>
        <strain evidence="7">DSM 123</strain>
    </source>
</reference>
<dbReference type="PRINTS" id="PR00081">
    <property type="entry name" value="GDHRDH"/>
</dbReference>
<gene>
    <name evidence="6" type="ORF">SAMN05444123_106241</name>
</gene>
<keyword evidence="3" id="KW-0520">NAD</keyword>
<dbReference type="PRINTS" id="PR00080">
    <property type="entry name" value="SDRFAMILY"/>
</dbReference>
<keyword evidence="4" id="KW-0443">Lipid metabolism</keyword>
<dbReference type="InterPro" id="IPR036291">
    <property type="entry name" value="NAD(P)-bd_dom_sf"/>
</dbReference>
<evidence type="ECO:0000256" key="5">
    <source>
        <dbReference type="ARBA" id="ARBA00023221"/>
    </source>
</evidence>
<evidence type="ECO:0000256" key="1">
    <source>
        <dbReference type="ARBA" id="ARBA00006484"/>
    </source>
</evidence>
<dbReference type="SUPFAM" id="SSF51735">
    <property type="entry name" value="NAD(P)-binding Rossmann-fold domains"/>
    <property type="match status" value="1"/>
</dbReference>
<proteinExistence type="inferred from homology"/>
<dbReference type="InterPro" id="IPR002347">
    <property type="entry name" value="SDR_fam"/>
</dbReference>
<dbReference type="NCBIfam" id="NF005559">
    <property type="entry name" value="PRK07231.1"/>
    <property type="match status" value="1"/>
</dbReference>
<dbReference type="Gene3D" id="3.40.50.720">
    <property type="entry name" value="NAD(P)-binding Rossmann-like Domain"/>
    <property type="match status" value="1"/>
</dbReference>
<comment type="similarity">
    <text evidence="1">Belongs to the short-chain dehydrogenases/reductases (SDR) family.</text>
</comment>
<accession>A0A1H8U2U3</accession>
<evidence type="ECO:0000313" key="7">
    <source>
        <dbReference type="Proteomes" id="UP000199615"/>
    </source>
</evidence>
<dbReference type="CDD" id="cd05233">
    <property type="entry name" value="SDR_c"/>
    <property type="match status" value="1"/>
</dbReference>
<keyword evidence="7" id="KW-1185">Reference proteome</keyword>
<dbReference type="Proteomes" id="UP000199615">
    <property type="component" value="Unassembled WGS sequence"/>
</dbReference>
<dbReference type="Pfam" id="PF13561">
    <property type="entry name" value="adh_short_C2"/>
    <property type="match status" value="1"/>
</dbReference>
<dbReference type="InterPro" id="IPR020904">
    <property type="entry name" value="Sc_DH/Rdtase_CS"/>
</dbReference>
<protein>
    <submittedName>
        <fullName evidence="6">NAD(P)-dependent dehydrogenase, short-chain alcohol dehydrogenase family</fullName>
    </submittedName>
</protein>
<dbReference type="FunFam" id="3.40.50.720:FF:000084">
    <property type="entry name" value="Short-chain dehydrogenase reductase"/>
    <property type="match status" value="1"/>
</dbReference>
<dbReference type="AlphaFoldDB" id="A0A1H8U2U3"/>
<evidence type="ECO:0000313" key="6">
    <source>
        <dbReference type="EMBL" id="SEO97164.1"/>
    </source>
</evidence>
<dbReference type="GO" id="GO:0008202">
    <property type="term" value="P:steroid metabolic process"/>
    <property type="evidence" value="ECO:0007669"/>
    <property type="project" value="UniProtKB-KW"/>
</dbReference>
<evidence type="ECO:0000256" key="2">
    <source>
        <dbReference type="ARBA" id="ARBA00023002"/>
    </source>
</evidence>
<evidence type="ECO:0000256" key="3">
    <source>
        <dbReference type="ARBA" id="ARBA00023027"/>
    </source>
</evidence>
<evidence type="ECO:0000256" key="4">
    <source>
        <dbReference type="ARBA" id="ARBA00023098"/>
    </source>
</evidence>
<dbReference type="GO" id="GO:0016491">
    <property type="term" value="F:oxidoreductase activity"/>
    <property type="evidence" value="ECO:0007669"/>
    <property type="project" value="UniProtKB-KW"/>
</dbReference>
<keyword evidence="5" id="KW-0753">Steroid metabolism</keyword>
<keyword evidence="2" id="KW-0560">Oxidoreductase</keyword>
<sequence>MQPEELRRNQGDDVMGRLNGKVAVITGATSGIGLRTAEVFVAEGASIVIAGRRAPEGEALAEKLGSSCVFRQTDVTQEDQIKALIGQAIDSFGRIDCLFNNAGGPAQTGGIEGLEVERFDAAMATLVRSVMLGMKHAAPHMKKQGSGSIINNGSIAGRLAGFSSSVVYGAAKAAVIHLTRCVAMELGESGVRVNSISPGAIATGIFGKALGLTVDAAEKTSATMREIYKTAQPIQRAGLPEDIAQAAVFLASDESGFINGHDLVIDGGITGGRNWTQQQQGYVALRKAFDHGEG</sequence>
<dbReference type="PANTHER" id="PTHR43180">
    <property type="entry name" value="3-OXOACYL-(ACYL-CARRIER-PROTEIN) REDUCTASE (AFU_ORTHOLOGUE AFUA_6G11210)"/>
    <property type="match status" value="1"/>
</dbReference>
<name>A0A1H8U2U3_9BRAD</name>
<dbReference type="PROSITE" id="PS00061">
    <property type="entry name" value="ADH_SHORT"/>
    <property type="match status" value="1"/>
</dbReference>
<organism evidence="6 7">
    <name type="scientific">Rhodopseudomonas pseudopalustris</name>
    <dbReference type="NCBI Taxonomy" id="1513892"/>
    <lineage>
        <taxon>Bacteria</taxon>
        <taxon>Pseudomonadati</taxon>
        <taxon>Pseudomonadota</taxon>
        <taxon>Alphaproteobacteria</taxon>
        <taxon>Hyphomicrobiales</taxon>
        <taxon>Nitrobacteraceae</taxon>
        <taxon>Rhodopseudomonas</taxon>
    </lineage>
</organism>